<dbReference type="Proteomes" id="UP000186015">
    <property type="component" value="Unassembled WGS sequence"/>
</dbReference>
<proteinExistence type="predicted"/>
<dbReference type="RefSeq" id="WP_074833709.1">
    <property type="nucleotide sequence ID" value="NZ_FOAT01000009.1"/>
</dbReference>
<evidence type="ECO:0000313" key="2">
    <source>
        <dbReference type="Proteomes" id="UP000186015"/>
    </source>
</evidence>
<dbReference type="AlphaFoldDB" id="A0A1H7LKT7"/>
<sequence length="375" mass="43939">MNNYFVHTFELSYRTTLDDILELTDHKLANINGEYKSTKYTDRGLTIVSRKCKKEGKDGKGNHKLILIVNPSKLIEPGTFSNNITCGDDFEMALVILDRMISHLFTELELDDFKLSRIDITNDIHNVPESIIQGYILIMRKMSLSRGYRPNTELEENTPEFRCEDSFNVCNVSQGAEFVVYNKHRASIDQGYPQEVLYSFEETMRVELRCSRRYINRKTKGLSTSDALLFMYLSRADLVKEFYDAMFRYRTDLCYVSERWQGLLIEKWFGGKKKAKKLIDYIKKLSEMDIHSETALYDSYNTKKVRIRTPSVLNDIGFSPIPIQQDTVSYMSPLDTVLGFTDKKVKDKCYRIIKHSKGRKKVIFRYEDYRLSYYS</sequence>
<evidence type="ECO:0000313" key="1">
    <source>
        <dbReference type="EMBL" id="SEK98987.1"/>
    </source>
</evidence>
<gene>
    <name evidence="1" type="ORF">SAMN05216469_10951</name>
</gene>
<evidence type="ECO:0008006" key="3">
    <source>
        <dbReference type="Google" id="ProtNLM"/>
    </source>
</evidence>
<organism evidence="1 2">
    <name type="scientific">Ruminococcus albus</name>
    <dbReference type="NCBI Taxonomy" id="1264"/>
    <lineage>
        <taxon>Bacteria</taxon>
        <taxon>Bacillati</taxon>
        <taxon>Bacillota</taxon>
        <taxon>Clostridia</taxon>
        <taxon>Eubacteriales</taxon>
        <taxon>Oscillospiraceae</taxon>
        <taxon>Ruminococcus</taxon>
    </lineage>
</organism>
<accession>A0A1H7LKT7</accession>
<protein>
    <recommendedName>
        <fullName evidence="3">Replication-associated protein G2P N-terminal domain-containing protein</fullName>
    </recommendedName>
</protein>
<dbReference type="OrthoDB" id="1829153at2"/>
<dbReference type="EMBL" id="FOAT01000009">
    <property type="protein sequence ID" value="SEK98987.1"/>
    <property type="molecule type" value="Genomic_DNA"/>
</dbReference>
<reference evidence="1 2" key="1">
    <citation type="submission" date="2016-10" db="EMBL/GenBank/DDBJ databases">
        <authorList>
            <person name="de Groot N.N."/>
        </authorList>
    </citation>
    <scope>NUCLEOTIDE SEQUENCE [LARGE SCALE GENOMIC DNA]</scope>
    <source>
        <strain evidence="1 2">KH2T6</strain>
    </source>
</reference>
<name>A0A1H7LKT7_RUMAL</name>